<dbReference type="GO" id="GO:0035438">
    <property type="term" value="F:cyclic-di-GMP binding"/>
    <property type="evidence" value="ECO:0007669"/>
    <property type="project" value="InterPro"/>
</dbReference>
<reference evidence="2" key="1">
    <citation type="journal article" date="2014" name="Int. J. Syst. Evol. Microbiol.">
        <title>Complete genome sequence of Corynebacterium casei LMG S-19264T (=DSM 44701T), isolated from a smear-ripened cheese.</title>
        <authorList>
            <consortium name="US DOE Joint Genome Institute (JGI-PGF)"/>
            <person name="Walter F."/>
            <person name="Albersmeier A."/>
            <person name="Kalinowski J."/>
            <person name="Ruckert C."/>
        </authorList>
    </citation>
    <scope>NUCLEOTIDE SEQUENCE</scope>
    <source>
        <strain evidence="2">JCM 30078</strain>
    </source>
</reference>
<evidence type="ECO:0000259" key="1">
    <source>
        <dbReference type="Pfam" id="PF07238"/>
    </source>
</evidence>
<dbReference type="Pfam" id="PF07238">
    <property type="entry name" value="PilZ"/>
    <property type="match status" value="1"/>
</dbReference>
<dbReference type="EMBL" id="BMPO01000001">
    <property type="protein sequence ID" value="GGJ81226.1"/>
    <property type="molecule type" value="Genomic_DNA"/>
</dbReference>
<dbReference type="InterPro" id="IPR009875">
    <property type="entry name" value="PilZ_domain"/>
</dbReference>
<proteinExistence type="predicted"/>
<reference evidence="2" key="2">
    <citation type="submission" date="2020-09" db="EMBL/GenBank/DDBJ databases">
        <authorList>
            <person name="Sun Q."/>
            <person name="Ohkuma M."/>
        </authorList>
    </citation>
    <scope>NUCLEOTIDE SEQUENCE</scope>
    <source>
        <strain evidence="2">JCM 30078</strain>
    </source>
</reference>
<dbReference type="AlphaFoldDB" id="A0A917PJM4"/>
<accession>A0A917PJM4</accession>
<gene>
    <name evidence="2" type="ORF">GCM10009304_03910</name>
</gene>
<name>A0A917PJM4_9PSED</name>
<organism evidence="2 3">
    <name type="scientific">Pseudomonas matsuisoli</name>
    <dbReference type="NCBI Taxonomy" id="1515666"/>
    <lineage>
        <taxon>Bacteria</taxon>
        <taxon>Pseudomonadati</taxon>
        <taxon>Pseudomonadota</taxon>
        <taxon>Gammaproteobacteria</taxon>
        <taxon>Pseudomonadales</taxon>
        <taxon>Pseudomonadaceae</taxon>
        <taxon>Pseudomonas</taxon>
    </lineage>
</organism>
<dbReference type="RefSeq" id="WP_188981450.1">
    <property type="nucleotide sequence ID" value="NZ_BMPO01000001.1"/>
</dbReference>
<dbReference type="Proteomes" id="UP000635983">
    <property type="component" value="Unassembled WGS sequence"/>
</dbReference>
<feature type="domain" description="PilZ" evidence="1">
    <location>
        <begin position="105"/>
        <end position="176"/>
    </location>
</feature>
<protein>
    <recommendedName>
        <fullName evidence="1">PilZ domain-containing protein</fullName>
    </recommendedName>
</protein>
<dbReference type="SUPFAM" id="SSF141371">
    <property type="entry name" value="PilZ domain-like"/>
    <property type="match status" value="1"/>
</dbReference>
<dbReference type="Gene3D" id="2.40.10.220">
    <property type="entry name" value="predicted glycosyltransferase like domains"/>
    <property type="match status" value="1"/>
</dbReference>
<sequence>MSTHEADDRREYYRIEDSIALEIQPLAVEPLPTEDFRQDDSTLFNLLADLHAMDFESQHLLRQIGEKDRATASYLKTINKRVDLLGRVVAQHLLRDVGPPRRVILSEGGIRFSDENEYPAGMRLTMRIVLLPQALGLQLNARVLHCQPRDTGGFDIGTEFEETTDAQRQLLARHILQRQAQARRLAREQAEPSL</sequence>
<comment type="caution">
    <text evidence="2">The sequence shown here is derived from an EMBL/GenBank/DDBJ whole genome shotgun (WGS) entry which is preliminary data.</text>
</comment>
<keyword evidence="3" id="KW-1185">Reference proteome</keyword>
<evidence type="ECO:0000313" key="3">
    <source>
        <dbReference type="Proteomes" id="UP000635983"/>
    </source>
</evidence>
<evidence type="ECO:0000313" key="2">
    <source>
        <dbReference type="EMBL" id="GGJ81226.1"/>
    </source>
</evidence>